<proteinExistence type="predicted"/>
<name>A0A6P3YBU7_DINQU</name>
<evidence type="ECO:0000256" key="6">
    <source>
        <dbReference type="ARBA" id="ARBA00022989"/>
    </source>
</evidence>
<dbReference type="KEGG" id="dqu:106751485"/>
<keyword evidence="2" id="KW-1003">Cell membrane</keyword>
<evidence type="ECO:0000256" key="4">
    <source>
        <dbReference type="ARBA" id="ARBA00022692"/>
    </source>
</evidence>
<keyword evidence="10" id="KW-1185">Reference proteome</keyword>
<feature type="non-terminal residue" evidence="11">
    <location>
        <position position="79"/>
    </location>
</feature>
<evidence type="ECO:0000313" key="11">
    <source>
        <dbReference type="RefSeq" id="XP_014487868.1"/>
    </source>
</evidence>
<keyword evidence="9" id="KW-0807">Transducer</keyword>
<evidence type="ECO:0000256" key="5">
    <source>
        <dbReference type="ARBA" id="ARBA00022725"/>
    </source>
</evidence>
<evidence type="ECO:0000256" key="3">
    <source>
        <dbReference type="ARBA" id="ARBA00022606"/>
    </source>
</evidence>
<dbReference type="PANTHER" id="PTHR21137:SF35">
    <property type="entry name" value="ODORANT RECEPTOR 19A-RELATED"/>
    <property type="match status" value="1"/>
</dbReference>
<dbReference type="Proteomes" id="UP000515204">
    <property type="component" value="Unplaced"/>
</dbReference>
<keyword evidence="8" id="KW-0675">Receptor</keyword>
<keyword evidence="5" id="KW-0552">Olfaction</keyword>
<evidence type="ECO:0000256" key="9">
    <source>
        <dbReference type="ARBA" id="ARBA00023224"/>
    </source>
</evidence>
<dbReference type="InterPro" id="IPR004117">
    <property type="entry name" value="7tm6_olfct_rcpt"/>
</dbReference>
<evidence type="ECO:0000256" key="7">
    <source>
        <dbReference type="ARBA" id="ARBA00023136"/>
    </source>
</evidence>
<keyword evidence="4" id="KW-0812">Transmembrane</keyword>
<dbReference type="AlphaFoldDB" id="A0A6P3YBU7"/>
<evidence type="ECO:0000256" key="2">
    <source>
        <dbReference type="ARBA" id="ARBA00022475"/>
    </source>
</evidence>
<keyword evidence="3" id="KW-0716">Sensory transduction</keyword>
<evidence type="ECO:0000256" key="8">
    <source>
        <dbReference type="ARBA" id="ARBA00023170"/>
    </source>
</evidence>
<sequence>MKAIVFYTAATVEAFVFCFCGEYLSAKSKMIGDAAYKSFWYDLNPNQNKYILFVILRSQRRLTITAGKMMDLSLEGFTS</sequence>
<organism evidence="10 11">
    <name type="scientific">Dinoponera quadriceps</name>
    <name type="common">South American ant</name>
    <dbReference type="NCBI Taxonomy" id="609295"/>
    <lineage>
        <taxon>Eukaryota</taxon>
        <taxon>Metazoa</taxon>
        <taxon>Ecdysozoa</taxon>
        <taxon>Arthropoda</taxon>
        <taxon>Hexapoda</taxon>
        <taxon>Insecta</taxon>
        <taxon>Pterygota</taxon>
        <taxon>Neoptera</taxon>
        <taxon>Endopterygota</taxon>
        <taxon>Hymenoptera</taxon>
        <taxon>Apocrita</taxon>
        <taxon>Aculeata</taxon>
        <taxon>Formicoidea</taxon>
        <taxon>Formicidae</taxon>
        <taxon>Ponerinae</taxon>
        <taxon>Ponerini</taxon>
        <taxon>Dinoponera</taxon>
    </lineage>
</organism>
<evidence type="ECO:0000313" key="10">
    <source>
        <dbReference type="Proteomes" id="UP000515204"/>
    </source>
</evidence>
<accession>A0A6P3YBU7</accession>
<evidence type="ECO:0000256" key="1">
    <source>
        <dbReference type="ARBA" id="ARBA00004651"/>
    </source>
</evidence>
<reference evidence="11" key="1">
    <citation type="submission" date="2025-08" db="UniProtKB">
        <authorList>
            <consortium name="RefSeq"/>
        </authorList>
    </citation>
    <scope>IDENTIFICATION</scope>
</reference>
<keyword evidence="7" id="KW-0472">Membrane</keyword>
<protein>
    <submittedName>
        <fullName evidence="11">Odorant receptor 2a-like</fullName>
    </submittedName>
</protein>
<dbReference type="PANTHER" id="PTHR21137">
    <property type="entry name" value="ODORANT RECEPTOR"/>
    <property type="match status" value="1"/>
</dbReference>
<dbReference type="GO" id="GO:0004984">
    <property type="term" value="F:olfactory receptor activity"/>
    <property type="evidence" value="ECO:0007669"/>
    <property type="project" value="InterPro"/>
</dbReference>
<dbReference type="GO" id="GO:0005886">
    <property type="term" value="C:plasma membrane"/>
    <property type="evidence" value="ECO:0007669"/>
    <property type="project" value="UniProtKB-SubCell"/>
</dbReference>
<dbReference type="GO" id="GO:0007165">
    <property type="term" value="P:signal transduction"/>
    <property type="evidence" value="ECO:0007669"/>
    <property type="project" value="UniProtKB-KW"/>
</dbReference>
<keyword evidence="6" id="KW-1133">Transmembrane helix</keyword>
<dbReference type="RefSeq" id="XP_014487868.1">
    <property type="nucleotide sequence ID" value="XM_014632382.1"/>
</dbReference>
<dbReference type="Pfam" id="PF02949">
    <property type="entry name" value="7tm_6"/>
    <property type="match status" value="1"/>
</dbReference>
<dbReference type="GO" id="GO:0005549">
    <property type="term" value="F:odorant binding"/>
    <property type="evidence" value="ECO:0007669"/>
    <property type="project" value="InterPro"/>
</dbReference>
<dbReference type="OrthoDB" id="6765072at2759"/>
<dbReference type="GeneID" id="106751485"/>
<gene>
    <name evidence="11" type="primary">LOC106751485</name>
</gene>
<comment type="subcellular location">
    <subcellularLocation>
        <location evidence="1">Cell membrane</location>
        <topology evidence="1">Multi-pass membrane protein</topology>
    </subcellularLocation>
</comment>